<name>A0A9W4SHY7_9GLOM</name>
<proteinExistence type="predicted"/>
<dbReference type="InterPro" id="IPR011009">
    <property type="entry name" value="Kinase-like_dom_sf"/>
</dbReference>
<feature type="binding site" evidence="1">
    <location>
        <position position="29"/>
    </location>
    <ligand>
        <name>ATP</name>
        <dbReference type="ChEBI" id="CHEBI:30616"/>
    </ligand>
</feature>
<evidence type="ECO:0000313" key="4">
    <source>
        <dbReference type="Proteomes" id="UP001153678"/>
    </source>
</evidence>
<dbReference type="Gene3D" id="1.10.510.10">
    <property type="entry name" value="Transferase(Phosphotransferase) domain 1"/>
    <property type="match status" value="2"/>
</dbReference>
<keyword evidence="1" id="KW-0547">Nucleotide-binding</keyword>
<gene>
    <name evidence="3" type="ORF">FWILDA_LOCUS3956</name>
</gene>
<dbReference type="Proteomes" id="UP001153678">
    <property type="component" value="Unassembled WGS sequence"/>
</dbReference>
<feature type="domain" description="Protein kinase" evidence="2">
    <location>
        <begin position="3"/>
        <end position="92"/>
    </location>
</feature>
<dbReference type="InterPro" id="IPR000719">
    <property type="entry name" value="Prot_kinase_dom"/>
</dbReference>
<keyword evidence="1" id="KW-0067">ATP-binding</keyword>
<dbReference type="PROSITE" id="PS00107">
    <property type="entry name" value="PROTEIN_KINASE_ATP"/>
    <property type="match status" value="1"/>
</dbReference>
<dbReference type="SUPFAM" id="SSF56112">
    <property type="entry name" value="Protein kinase-like (PK-like)"/>
    <property type="match status" value="2"/>
</dbReference>
<dbReference type="GO" id="GO:0005524">
    <property type="term" value="F:ATP binding"/>
    <property type="evidence" value="ECO:0007669"/>
    <property type="project" value="UniProtKB-UniRule"/>
</dbReference>
<evidence type="ECO:0000259" key="2">
    <source>
        <dbReference type="Pfam" id="PF00069"/>
    </source>
</evidence>
<reference evidence="3" key="1">
    <citation type="submission" date="2022-08" db="EMBL/GenBank/DDBJ databases">
        <authorList>
            <person name="Kallberg Y."/>
            <person name="Tangrot J."/>
            <person name="Rosling A."/>
        </authorList>
    </citation>
    <scope>NUCLEOTIDE SEQUENCE</scope>
    <source>
        <strain evidence="3">Wild A</strain>
    </source>
</reference>
<comment type="caution">
    <text evidence="3">The sequence shown here is derived from an EMBL/GenBank/DDBJ whole genome shotgun (WGS) entry which is preliminary data.</text>
</comment>
<dbReference type="EMBL" id="CAMKVN010000558">
    <property type="protein sequence ID" value="CAI2169192.1"/>
    <property type="molecule type" value="Genomic_DNA"/>
</dbReference>
<dbReference type="AlphaFoldDB" id="A0A9W4SHY7"/>
<keyword evidence="4" id="KW-1185">Reference proteome</keyword>
<accession>A0A9W4SHY7</accession>
<evidence type="ECO:0000256" key="1">
    <source>
        <dbReference type="PROSITE-ProRule" id="PRU10141"/>
    </source>
</evidence>
<dbReference type="Pfam" id="PF00069">
    <property type="entry name" value="Pkinase"/>
    <property type="match status" value="1"/>
</dbReference>
<sequence>MHSVIGYGAFSSVYAACLKHTQSKVAIKKFDEGSTEGIILNELKILERIREKPILTTNDRFVKLYQKCWQHEPNERPEINQVISELNSITHSEESVRIEEPGNDECLRTEELKNEEIKKSVEDCDTATHDKI</sequence>
<organism evidence="3 4">
    <name type="scientific">Funneliformis geosporum</name>
    <dbReference type="NCBI Taxonomy" id="1117311"/>
    <lineage>
        <taxon>Eukaryota</taxon>
        <taxon>Fungi</taxon>
        <taxon>Fungi incertae sedis</taxon>
        <taxon>Mucoromycota</taxon>
        <taxon>Glomeromycotina</taxon>
        <taxon>Glomeromycetes</taxon>
        <taxon>Glomerales</taxon>
        <taxon>Glomeraceae</taxon>
        <taxon>Funneliformis</taxon>
    </lineage>
</organism>
<dbReference type="OrthoDB" id="3256376at2759"/>
<evidence type="ECO:0000313" key="3">
    <source>
        <dbReference type="EMBL" id="CAI2169192.1"/>
    </source>
</evidence>
<dbReference type="InterPro" id="IPR017441">
    <property type="entry name" value="Protein_kinase_ATP_BS"/>
</dbReference>
<protein>
    <submittedName>
        <fullName evidence="3">9192_t:CDS:1</fullName>
    </submittedName>
</protein>